<evidence type="ECO:0000313" key="2">
    <source>
        <dbReference type="Proteomes" id="UP000223968"/>
    </source>
</evidence>
<dbReference type="OrthoDB" id="4182162at2759"/>
<keyword evidence="2" id="KW-1185">Reference proteome</keyword>
<evidence type="ECO:0000313" key="1">
    <source>
        <dbReference type="EMBL" id="PGH08336.1"/>
    </source>
</evidence>
<comment type="caution">
    <text evidence="1">The sequence shown here is derived from an EMBL/GenBank/DDBJ whole genome shotgun (WGS) entry which is preliminary data.</text>
</comment>
<organism evidence="1 2">
    <name type="scientific">Helicocarpus griseus UAMH5409</name>
    <dbReference type="NCBI Taxonomy" id="1447875"/>
    <lineage>
        <taxon>Eukaryota</taxon>
        <taxon>Fungi</taxon>
        <taxon>Dikarya</taxon>
        <taxon>Ascomycota</taxon>
        <taxon>Pezizomycotina</taxon>
        <taxon>Eurotiomycetes</taxon>
        <taxon>Eurotiomycetidae</taxon>
        <taxon>Onygenales</taxon>
        <taxon>Ajellomycetaceae</taxon>
        <taxon>Helicocarpus</taxon>
    </lineage>
</organism>
<dbReference type="AlphaFoldDB" id="A0A2B7XGT0"/>
<sequence length="172" mass="19206">MEMVPAYTAAKDDPLWQHFVTSGPGRLTQNCVGNDMFPALIVRQGGTAAGPGAANCRDAIDAKTDTLSDAALYLFAFEELDIRKIIDKCVEVYGEGDEVKKNNIRDDFSSTMLCYRACHILDAMHGADRGHSYGPRIKDVIQQLRTEGKINENIVRIRKLIYRTARPALPRY</sequence>
<name>A0A2B7XGT0_9EURO</name>
<proteinExistence type="predicted"/>
<reference evidence="1 2" key="1">
    <citation type="submission" date="2017-10" db="EMBL/GenBank/DDBJ databases">
        <title>Comparative genomics in systemic dimorphic fungi from Ajellomycetaceae.</title>
        <authorList>
            <person name="Munoz J.F."/>
            <person name="Mcewen J.G."/>
            <person name="Clay O.K."/>
            <person name="Cuomo C.A."/>
        </authorList>
    </citation>
    <scope>NUCLEOTIDE SEQUENCE [LARGE SCALE GENOMIC DNA]</scope>
    <source>
        <strain evidence="1 2">UAMH5409</strain>
    </source>
</reference>
<gene>
    <name evidence="1" type="ORF">AJ79_06023</name>
</gene>
<dbReference type="Proteomes" id="UP000223968">
    <property type="component" value="Unassembled WGS sequence"/>
</dbReference>
<accession>A0A2B7XGT0</accession>
<protein>
    <submittedName>
        <fullName evidence="1">Uncharacterized protein</fullName>
    </submittedName>
</protein>
<dbReference type="EMBL" id="PDNB01000102">
    <property type="protein sequence ID" value="PGH08336.1"/>
    <property type="molecule type" value="Genomic_DNA"/>
</dbReference>